<organism evidence="2 3">
    <name type="scientific">Brevibacterium jeotgali</name>
    <dbReference type="NCBI Taxonomy" id="1262550"/>
    <lineage>
        <taxon>Bacteria</taxon>
        <taxon>Bacillati</taxon>
        <taxon>Actinomycetota</taxon>
        <taxon>Actinomycetes</taxon>
        <taxon>Micrococcales</taxon>
        <taxon>Brevibacteriaceae</taxon>
        <taxon>Brevibacterium</taxon>
    </lineage>
</organism>
<name>A0A2H1L826_9MICO</name>
<evidence type="ECO:0000313" key="3">
    <source>
        <dbReference type="Proteomes" id="UP000234462"/>
    </source>
</evidence>
<evidence type="ECO:0000313" key="2">
    <source>
        <dbReference type="EMBL" id="SMY13051.1"/>
    </source>
</evidence>
<gene>
    <name evidence="2" type="ORF">BJEO58_02659</name>
</gene>
<protein>
    <submittedName>
        <fullName evidence="2">Uncharacterized protein</fullName>
    </submittedName>
</protein>
<sequence length="272" mass="30254">MCEPDICAVPLRRIPHGLVDWLDEEWVIRQATPVSNRVYTRVRRDELRRAHRGRVQVWLREHDEQGEVVFRLSMRYIIGTAVLCWGAVAFLIAFLVLVGPSEWVMVEHAGRGEAAASHMVVGGFVVLGLVVFGTAAVTATFVVPAMRPRTIVTRQGVRSVRTSLRGEHVVFAAAWDSVVGVTATYTLRRFPMPDLLNVIVLAREAQLSPWRQRIQGRRWDNERAAGEGAAGGGAGSRVVEGDLPLMSKHRRRDILGFLVAVHERSRAPGTSQ</sequence>
<dbReference type="AlphaFoldDB" id="A0A2H1L826"/>
<reference evidence="3" key="1">
    <citation type="submission" date="2017-03" db="EMBL/GenBank/DDBJ databases">
        <authorList>
            <person name="Monnet C."/>
        </authorList>
    </citation>
    <scope>NUCLEOTIDE SEQUENCE [LARGE SCALE GENOMIC DNA]</scope>
    <source>
        <strain evidence="3">SJ5-8</strain>
    </source>
</reference>
<dbReference type="RefSeq" id="WP_144573860.1">
    <property type="nucleotide sequence ID" value="NZ_FXZM01000015.1"/>
</dbReference>
<dbReference type="Proteomes" id="UP000234462">
    <property type="component" value="Unassembled WGS sequence"/>
</dbReference>
<proteinExistence type="predicted"/>
<accession>A0A2H1L826</accession>
<keyword evidence="3" id="KW-1185">Reference proteome</keyword>
<keyword evidence="1" id="KW-0472">Membrane</keyword>
<dbReference type="EMBL" id="FXZM01000015">
    <property type="protein sequence ID" value="SMY13051.1"/>
    <property type="molecule type" value="Genomic_DNA"/>
</dbReference>
<evidence type="ECO:0000256" key="1">
    <source>
        <dbReference type="SAM" id="Phobius"/>
    </source>
</evidence>
<keyword evidence="1" id="KW-0812">Transmembrane</keyword>
<keyword evidence="1" id="KW-1133">Transmembrane helix</keyword>
<feature type="transmembrane region" description="Helical" evidence="1">
    <location>
        <begin position="76"/>
        <end position="99"/>
    </location>
</feature>
<feature type="transmembrane region" description="Helical" evidence="1">
    <location>
        <begin position="119"/>
        <end position="145"/>
    </location>
</feature>